<feature type="binding site" evidence="2">
    <location>
        <position position="80"/>
    </location>
    <ligand>
        <name>7-chloro-L-tryptophan</name>
        <dbReference type="ChEBI" id="CHEBI:58713"/>
    </ligand>
</feature>
<dbReference type="GO" id="GO:0000166">
    <property type="term" value="F:nucleotide binding"/>
    <property type="evidence" value="ECO:0007669"/>
    <property type="project" value="UniProtKB-KW"/>
</dbReference>
<dbReference type="Gene3D" id="3.50.50.60">
    <property type="entry name" value="FAD/NAD(P)-binding domain"/>
    <property type="match status" value="1"/>
</dbReference>
<sequence>MQDFKDVRDIGVIGGGTAGYFTALYLKKKFGDKNITVIESSKIPIIGVGEASTPLLLKFIHSILGFSVHEFFNATKPTLKLGVKFNWGRKEDKHYLNPFGRMDTIASLRYKQSLDYTSLTTRMMAADKAPFISRNGEVLPIKVKSGMAYHIDNELLVKYLKEKIQLAKINHIDAKIEKTFLKKNNSDIDYLQTDQQKELKFDMYFDCTGFSSYLLGKALKSNWVDYGDSLMTNSAILGKASHTNGIKPYTTASTLNHGWLWETPTQRENHLGYVYSDKFCSAEEARSELRKYCPEINDEKVIRFKSGRYEKSWSGNTIAIGNAFAFVEPLESTGLHMIILQLEKFEKYLKNEKNLEAAQARYNSKINRSWDYIKWFIALHFKYNEKKDTPFWKMVREHTDLSGIQDYLNYYKKNGPVFFNENNVLNQQLKNTIFGTFSFDLVMLGSGFGWEHIVDNQPQISAAEKIITFNEKVVANALSHEESLIYLENNLSFCFR</sequence>
<dbReference type="InterPro" id="IPR006905">
    <property type="entry name" value="Flavin_halogenase"/>
</dbReference>
<dbReference type="KEGG" id="camu:CA2015_3234"/>
<proteinExistence type="predicted"/>
<keyword evidence="2" id="KW-0547">Nucleotide-binding</keyword>
<reference evidence="3 4" key="1">
    <citation type="submission" date="2015-07" db="EMBL/GenBank/DDBJ databases">
        <authorList>
            <person name="Kim K.M."/>
        </authorList>
    </citation>
    <scope>NUCLEOTIDE SEQUENCE [LARGE SCALE GENOMIC DNA]</scope>
    <source>
        <strain evidence="3 4">KCTC 12363</strain>
    </source>
</reference>
<dbReference type="PANTHER" id="PTHR43747">
    <property type="entry name" value="FAD-BINDING PROTEIN"/>
    <property type="match status" value="1"/>
</dbReference>
<dbReference type="PIRSF" id="PIRSF011396">
    <property type="entry name" value="Trp_halogenase"/>
    <property type="match status" value="1"/>
</dbReference>
<evidence type="ECO:0000313" key="3">
    <source>
        <dbReference type="EMBL" id="AKP52631.1"/>
    </source>
</evidence>
<dbReference type="InterPro" id="IPR050816">
    <property type="entry name" value="Flavin-dep_Halogenase_NPB"/>
</dbReference>
<name>A0A0H4PDU7_9BACT</name>
<dbReference type="EMBL" id="CP012040">
    <property type="protein sequence ID" value="AKP52631.1"/>
    <property type="molecule type" value="Genomic_DNA"/>
</dbReference>
<dbReference type="PATRIC" id="fig|320787.5.peg.3533"/>
<dbReference type="RefSeq" id="WP_048642824.1">
    <property type="nucleotide sequence ID" value="NZ_CP012040.1"/>
</dbReference>
<evidence type="ECO:0000313" key="4">
    <source>
        <dbReference type="Proteomes" id="UP000036520"/>
    </source>
</evidence>
<dbReference type="InterPro" id="IPR033856">
    <property type="entry name" value="Trp_halogen"/>
</dbReference>
<evidence type="ECO:0000256" key="1">
    <source>
        <dbReference type="PIRSR" id="PIRSR011396-1"/>
    </source>
</evidence>
<feature type="binding site" evidence="2">
    <location>
        <begin position="15"/>
        <end position="18"/>
    </location>
    <ligand>
        <name>FAD</name>
        <dbReference type="ChEBI" id="CHEBI:57692"/>
    </ligand>
</feature>
<dbReference type="AlphaFoldDB" id="A0A0H4PDU7"/>
<dbReference type="SUPFAM" id="SSF51905">
    <property type="entry name" value="FAD/NAD(P)-binding domain"/>
    <property type="match status" value="1"/>
</dbReference>
<dbReference type="GO" id="GO:0004497">
    <property type="term" value="F:monooxygenase activity"/>
    <property type="evidence" value="ECO:0007669"/>
    <property type="project" value="InterPro"/>
</dbReference>
<dbReference type="OrthoDB" id="8868802at2"/>
<accession>A0A0H4PDU7</accession>
<organism evidence="3 4">
    <name type="scientific">Cyclobacterium amurskyense</name>
    <dbReference type="NCBI Taxonomy" id="320787"/>
    <lineage>
        <taxon>Bacteria</taxon>
        <taxon>Pseudomonadati</taxon>
        <taxon>Bacteroidota</taxon>
        <taxon>Cytophagia</taxon>
        <taxon>Cytophagales</taxon>
        <taxon>Cyclobacteriaceae</taxon>
        <taxon>Cyclobacterium</taxon>
    </lineage>
</organism>
<protein>
    <recommendedName>
        <fullName evidence="5">Tryptophan halogenase</fullName>
    </recommendedName>
</protein>
<feature type="binding site" evidence="2">
    <location>
        <position position="331"/>
    </location>
    <ligand>
        <name>L-tryptophan</name>
        <dbReference type="ChEBI" id="CHEBI:57912"/>
    </ligand>
</feature>
<dbReference type="InterPro" id="IPR036188">
    <property type="entry name" value="FAD/NAD-bd_sf"/>
</dbReference>
<keyword evidence="2" id="KW-0274">FAD</keyword>
<gene>
    <name evidence="3" type="ORF">CA2015_3234</name>
</gene>
<evidence type="ECO:0008006" key="5">
    <source>
        <dbReference type="Google" id="ProtNLM"/>
    </source>
</evidence>
<dbReference type="Proteomes" id="UP000036520">
    <property type="component" value="Chromosome"/>
</dbReference>
<dbReference type="STRING" id="320787.CA2015_3234"/>
<keyword evidence="4" id="KW-1185">Reference proteome</keyword>
<dbReference type="Pfam" id="PF04820">
    <property type="entry name" value="Trp_halogenase"/>
    <property type="match status" value="1"/>
</dbReference>
<dbReference type="PANTHER" id="PTHR43747:SF4">
    <property type="entry name" value="FLAVIN-DEPENDENT TRYPTOPHAN HALOGENASE"/>
    <property type="match status" value="1"/>
</dbReference>
<keyword evidence="2" id="KW-0285">Flavoprotein</keyword>
<feature type="active site" evidence="1">
    <location>
        <position position="80"/>
    </location>
</feature>
<evidence type="ECO:0000256" key="2">
    <source>
        <dbReference type="PIRSR" id="PIRSR011396-2"/>
    </source>
</evidence>